<name>A0AAN6YCH4_9PEZI</name>
<dbReference type="PANTHER" id="PTHR34502">
    <property type="entry name" value="DUF6594 DOMAIN-CONTAINING PROTEIN-RELATED"/>
    <property type="match status" value="1"/>
</dbReference>
<evidence type="ECO:0000256" key="1">
    <source>
        <dbReference type="SAM" id="Phobius"/>
    </source>
</evidence>
<keyword evidence="1" id="KW-1133">Transmembrane helix</keyword>
<evidence type="ECO:0000259" key="2">
    <source>
        <dbReference type="Pfam" id="PF20237"/>
    </source>
</evidence>
<feature type="transmembrane region" description="Helical" evidence="1">
    <location>
        <begin position="247"/>
        <end position="266"/>
    </location>
</feature>
<protein>
    <recommendedName>
        <fullName evidence="2">DUF6594 domain-containing protein</fullName>
    </recommendedName>
</protein>
<accession>A0AAN6YCH4</accession>
<feature type="transmembrane region" description="Helical" evidence="1">
    <location>
        <begin position="272"/>
        <end position="293"/>
    </location>
</feature>
<keyword evidence="1" id="KW-0812">Transmembrane</keyword>
<feature type="domain" description="DUF6594" evidence="2">
    <location>
        <begin position="37"/>
        <end position="284"/>
    </location>
</feature>
<organism evidence="3 4">
    <name type="scientific">Rhypophila decipiens</name>
    <dbReference type="NCBI Taxonomy" id="261697"/>
    <lineage>
        <taxon>Eukaryota</taxon>
        <taxon>Fungi</taxon>
        <taxon>Dikarya</taxon>
        <taxon>Ascomycota</taxon>
        <taxon>Pezizomycotina</taxon>
        <taxon>Sordariomycetes</taxon>
        <taxon>Sordariomycetidae</taxon>
        <taxon>Sordariales</taxon>
        <taxon>Naviculisporaceae</taxon>
        <taxon>Rhypophila</taxon>
    </lineage>
</organism>
<dbReference type="AlphaFoldDB" id="A0AAN6YCH4"/>
<keyword evidence="4" id="KW-1185">Reference proteome</keyword>
<proteinExistence type="predicted"/>
<dbReference type="EMBL" id="MU858081">
    <property type="protein sequence ID" value="KAK4215345.1"/>
    <property type="molecule type" value="Genomic_DNA"/>
</dbReference>
<feature type="transmembrane region" description="Helical" evidence="1">
    <location>
        <begin position="215"/>
        <end position="240"/>
    </location>
</feature>
<dbReference type="Pfam" id="PF20237">
    <property type="entry name" value="DUF6594"/>
    <property type="match status" value="1"/>
</dbReference>
<reference evidence="3" key="1">
    <citation type="journal article" date="2023" name="Mol. Phylogenet. Evol.">
        <title>Genome-scale phylogeny and comparative genomics of the fungal order Sordariales.</title>
        <authorList>
            <person name="Hensen N."/>
            <person name="Bonometti L."/>
            <person name="Westerberg I."/>
            <person name="Brannstrom I.O."/>
            <person name="Guillou S."/>
            <person name="Cros-Aarteil S."/>
            <person name="Calhoun S."/>
            <person name="Haridas S."/>
            <person name="Kuo A."/>
            <person name="Mondo S."/>
            <person name="Pangilinan J."/>
            <person name="Riley R."/>
            <person name="LaButti K."/>
            <person name="Andreopoulos B."/>
            <person name="Lipzen A."/>
            <person name="Chen C."/>
            <person name="Yan M."/>
            <person name="Daum C."/>
            <person name="Ng V."/>
            <person name="Clum A."/>
            <person name="Steindorff A."/>
            <person name="Ohm R.A."/>
            <person name="Martin F."/>
            <person name="Silar P."/>
            <person name="Natvig D.O."/>
            <person name="Lalanne C."/>
            <person name="Gautier V."/>
            <person name="Ament-Velasquez S.L."/>
            <person name="Kruys A."/>
            <person name="Hutchinson M.I."/>
            <person name="Powell A.J."/>
            <person name="Barry K."/>
            <person name="Miller A.N."/>
            <person name="Grigoriev I.V."/>
            <person name="Debuchy R."/>
            <person name="Gladieux P."/>
            <person name="Hiltunen Thoren M."/>
            <person name="Johannesson H."/>
        </authorList>
    </citation>
    <scope>NUCLEOTIDE SEQUENCE</scope>
    <source>
        <strain evidence="3">PSN293</strain>
    </source>
</reference>
<evidence type="ECO:0000313" key="3">
    <source>
        <dbReference type="EMBL" id="KAK4215345.1"/>
    </source>
</evidence>
<dbReference type="InterPro" id="IPR046529">
    <property type="entry name" value="DUF6594"/>
</dbReference>
<dbReference type="Proteomes" id="UP001301769">
    <property type="component" value="Unassembled WGS sequence"/>
</dbReference>
<dbReference type="PANTHER" id="PTHR34502:SF4">
    <property type="entry name" value="DUF6594 DOMAIN-CONTAINING PROTEIN"/>
    <property type="match status" value="1"/>
</dbReference>
<sequence length="303" mass="34057">MAESTKPRSSKDSDTDAPLTQEDFIQKPWKYIGYKDFTRHAASSNDDFLVLRRFDRVHCRLLLMLQDQVVELESELDALDARLSKRSAPDLDNGSMRNDVAERKDLLERLHRRVREYDDLLSQYTTLKSHPEASKRSIKTIRTWLSNHFNPIHPLEADFINNNDDTDLITLLANSPTSRSPFKRSIEKCILLPAARSLPASLAPPDNHVDAAVEILASLLIVLAAGGMFLAPLWTLAMVVEDPFDRLVSITGFLVVFLTVCTFGTTARPFEVLAATAGYAVVLVVFLQVGIIADRGWGRFFDL</sequence>
<comment type="caution">
    <text evidence="3">The sequence shown here is derived from an EMBL/GenBank/DDBJ whole genome shotgun (WGS) entry which is preliminary data.</text>
</comment>
<keyword evidence="1" id="KW-0472">Membrane</keyword>
<reference evidence="3" key="2">
    <citation type="submission" date="2023-05" db="EMBL/GenBank/DDBJ databases">
        <authorList>
            <consortium name="Lawrence Berkeley National Laboratory"/>
            <person name="Steindorff A."/>
            <person name="Hensen N."/>
            <person name="Bonometti L."/>
            <person name="Westerberg I."/>
            <person name="Brannstrom I.O."/>
            <person name="Guillou S."/>
            <person name="Cros-Aarteil S."/>
            <person name="Calhoun S."/>
            <person name="Haridas S."/>
            <person name="Kuo A."/>
            <person name="Mondo S."/>
            <person name="Pangilinan J."/>
            <person name="Riley R."/>
            <person name="Labutti K."/>
            <person name="Andreopoulos B."/>
            <person name="Lipzen A."/>
            <person name="Chen C."/>
            <person name="Yanf M."/>
            <person name="Daum C."/>
            <person name="Ng V."/>
            <person name="Clum A."/>
            <person name="Ohm R."/>
            <person name="Martin F."/>
            <person name="Silar P."/>
            <person name="Natvig D."/>
            <person name="Lalanne C."/>
            <person name="Gautier V."/>
            <person name="Ament-Velasquez S.L."/>
            <person name="Kruys A."/>
            <person name="Hutchinson M.I."/>
            <person name="Powell A.J."/>
            <person name="Barry K."/>
            <person name="Miller A.N."/>
            <person name="Grigoriev I.V."/>
            <person name="Debuchy R."/>
            <person name="Gladieux P."/>
            <person name="Thoren M.H."/>
            <person name="Johannesson H."/>
        </authorList>
    </citation>
    <scope>NUCLEOTIDE SEQUENCE</scope>
    <source>
        <strain evidence="3">PSN293</strain>
    </source>
</reference>
<gene>
    <name evidence="3" type="ORF">QBC37DRAFT_419460</name>
</gene>
<evidence type="ECO:0000313" key="4">
    <source>
        <dbReference type="Proteomes" id="UP001301769"/>
    </source>
</evidence>